<dbReference type="AlphaFoldDB" id="A0A318HAI2"/>
<evidence type="ECO:0000256" key="1">
    <source>
        <dbReference type="ARBA" id="ARBA00023125"/>
    </source>
</evidence>
<dbReference type="GO" id="GO:0003700">
    <property type="term" value="F:DNA-binding transcription factor activity"/>
    <property type="evidence" value="ECO:0007669"/>
    <property type="project" value="TreeGrafter"/>
</dbReference>
<organism evidence="4 5">
    <name type="scientific">Mycolicibacterium moriokaense</name>
    <dbReference type="NCBI Taxonomy" id="39691"/>
    <lineage>
        <taxon>Bacteria</taxon>
        <taxon>Bacillati</taxon>
        <taxon>Actinomycetota</taxon>
        <taxon>Actinomycetes</taxon>
        <taxon>Mycobacteriales</taxon>
        <taxon>Mycobacteriaceae</taxon>
        <taxon>Mycolicibacterium</taxon>
    </lineage>
</organism>
<feature type="DNA-binding region" description="H-T-H motif" evidence="2">
    <location>
        <begin position="31"/>
        <end position="50"/>
    </location>
</feature>
<dbReference type="PROSITE" id="PS50977">
    <property type="entry name" value="HTH_TETR_2"/>
    <property type="match status" value="1"/>
</dbReference>
<dbReference type="Proteomes" id="UP000247781">
    <property type="component" value="Unassembled WGS sequence"/>
</dbReference>
<dbReference type="InterPro" id="IPR001647">
    <property type="entry name" value="HTH_TetR"/>
</dbReference>
<dbReference type="Pfam" id="PF00440">
    <property type="entry name" value="TetR_N"/>
    <property type="match status" value="1"/>
</dbReference>
<comment type="caution">
    <text evidence="4">The sequence shown here is derived from an EMBL/GenBank/DDBJ whole genome shotgun (WGS) entry which is preliminary data.</text>
</comment>
<keyword evidence="5" id="KW-1185">Reference proteome</keyword>
<accession>A0A318HAI2</accession>
<evidence type="ECO:0000256" key="2">
    <source>
        <dbReference type="PROSITE-ProRule" id="PRU00335"/>
    </source>
</evidence>
<dbReference type="RefSeq" id="WP_220032545.1">
    <property type="nucleotide sequence ID" value="NZ_QJJU01000033.1"/>
</dbReference>
<evidence type="ECO:0000313" key="5">
    <source>
        <dbReference type="Proteomes" id="UP000247781"/>
    </source>
</evidence>
<proteinExistence type="predicted"/>
<protein>
    <submittedName>
        <fullName evidence="4">TetR family transcriptional regulator</fullName>
    </submittedName>
</protein>
<name>A0A318HAI2_9MYCO</name>
<gene>
    <name evidence="4" type="ORF">C8E89_13352</name>
</gene>
<evidence type="ECO:0000313" key="4">
    <source>
        <dbReference type="EMBL" id="PXX00791.1"/>
    </source>
</evidence>
<dbReference type="PRINTS" id="PR00455">
    <property type="entry name" value="HTHTETR"/>
</dbReference>
<dbReference type="PANTHER" id="PTHR30055">
    <property type="entry name" value="HTH-TYPE TRANSCRIPTIONAL REGULATOR RUTR"/>
    <property type="match status" value="1"/>
</dbReference>
<dbReference type="InterPro" id="IPR009057">
    <property type="entry name" value="Homeodomain-like_sf"/>
</dbReference>
<dbReference type="InterPro" id="IPR050109">
    <property type="entry name" value="HTH-type_TetR-like_transc_reg"/>
</dbReference>
<dbReference type="EMBL" id="QJJU01000033">
    <property type="protein sequence ID" value="PXX00791.1"/>
    <property type="molecule type" value="Genomic_DNA"/>
</dbReference>
<feature type="domain" description="HTH tetR-type" evidence="3">
    <location>
        <begin position="8"/>
        <end position="68"/>
    </location>
</feature>
<dbReference type="Gene3D" id="1.10.357.10">
    <property type="entry name" value="Tetracycline Repressor, domain 2"/>
    <property type="match status" value="1"/>
</dbReference>
<reference evidence="5" key="1">
    <citation type="submission" date="2018-05" db="EMBL/GenBank/DDBJ databases">
        <authorList>
            <person name="Deangelis K."/>
            <person name="Huntemann M."/>
            <person name="Clum A."/>
            <person name="Pillay M."/>
            <person name="Palaniappan K."/>
            <person name="Varghese N."/>
            <person name="Mikhailova N."/>
            <person name="Stamatis D."/>
            <person name="Reddy T."/>
            <person name="Daum C."/>
            <person name="Shapiro N."/>
            <person name="Ivanova N."/>
            <person name="Kyrpides N."/>
            <person name="Woyke T."/>
        </authorList>
    </citation>
    <scope>NUCLEOTIDE SEQUENCE [LARGE SCALE GENOMIC DNA]</scope>
    <source>
        <strain evidence="5">GAS496</strain>
    </source>
</reference>
<dbReference type="GO" id="GO:0000976">
    <property type="term" value="F:transcription cis-regulatory region binding"/>
    <property type="evidence" value="ECO:0007669"/>
    <property type="project" value="TreeGrafter"/>
</dbReference>
<reference evidence="4 5" key="2">
    <citation type="submission" date="2018-06" db="EMBL/GenBank/DDBJ databases">
        <title>Sequencing of bacterial isolates from soil warming experiment in Harvard Forest, Massachusetts, USA.</title>
        <authorList>
            <person name="Deangelis K.PhD."/>
        </authorList>
    </citation>
    <scope>NUCLEOTIDE SEQUENCE [LARGE SCALE GENOMIC DNA]</scope>
    <source>
        <strain evidence="4 5">GAS496</strain>
    </source>
</reference>
<sequence>MLLTPNQQATRQALVDVAIELATEGGYDAVAMPEVARRASMSTAKAYQHIGTKDQLLVEALLSLGQRSTEDVERHQNTGDTPAERLRWEVGRIMKAVAARPLLYRALYRAYVTNGAAFEGDNAIVLGPHQAAWISKALTGGATVGYTKKDLDAAARIFSCMIQGGIVSVAAGRSISEITAVLDEAINRLLPAPSPSTGTPRRPRKR</sequence>
<dbReference type="PANTHER" id="PTHR30055:SF242">
    <property type="entry name" value="HTH-TYPE TRANSCRIPTIONAL REPRESSOR KSTR"/>
    <property type="match status" value="1"/>
</dbReference>
<dbReference type="SUPFAM" id="SSF46689">
    <property type="entry name" value="Homeodomain-like"/>
    <property type="match status" value="1"/>
</dbReference>
<evidence type="ECO:0000259" key="3">
    <source>
        <dbReference type="PROSITE" id="PS50977"/>
    </source>
</evidence>
<keyword evidence="1 2" id="KW-0238">DNA-binding</keyword>